<protein>
    <submittedName>
        <fullName evidence="1">Uncharacterized protein</fullName>
    </submittedName>
</protein>
<gene>
    <name evidence="1" type="ORF">HPB50_017605</name>
</gene>
<reference evidence="1" key="1">
    <citation type="submission" date="2020-05" db="EMBL/GenBank/DDBJ databases">
        <title>Large-scale comparative analyses of tick genomes elucidate their genetic diversity and vector capacities.</title>
        <authorList>
            <person name="Jia N."/>
            <person name="Wang J."/>
            <person name="Shi W."/>
            <person name="Du L."/>
            <person name="Sun Y."/>
            <person name="Zhan W."/>
            <person name="Jiang J."/>
            <person name="Wang Q."/>
            <person name="Zhang B."/>
            <person name="Ji P."/>
            <person name="Sakyi L.B."/>
            <person name="Cui X."/>
            <person name="Yuan T."/>
            <person name="Jiang B."/>
            <person name="Yang W."/>
            <person name="Lam T.T.-Y."/>
            <person name="Chang Q."/>
            <person name="Ding S."/>
            <person name="Wang X."/>
            <person name="Zhu J."/>
            <person name="Ruan X."/>
            <person name="Zhao L."/>
            <person name="Wei J."/>
            <person name="Que T."/>
            <person name="Du C."/>
            <person name="Cheng J."/>
            <person name="Dai P."/>
            <person name="Han X."/>
            <person name="Huang E."/>
            <person name="Gao Y."/>
            <person name="Liu J."/>
            <person name="Shao H."/>
            <person name="Ye R."/>
            <person name="Li L."/>
            <person name="Wei W."/>
            <person name="Wang X."/>
            <person name="Wang C."/>
            <person name="Yang T."/>
            <person name="Huo Q."/>
            <person name="Li W."/>
            <person name="Guo W."/>
            <person name="Chen H."/>
            <person name="Zhou L."/>
            <person name="Ni X."/>
            <person name="Tian J."/>
            <person name="Zhou Y."/>
            <person name="Sheng Y."/>
            <person name="Liu T."/>
            <person name="Pan Y."/>
            <person name="Xia L."/>
            <person name="Li J."/>
            <person name="Zhao F."/>
            <person name="Cao W."/>
        </authorList>
    </citation>
    <scope>NUCLEOTIDE SEQUENCE</scope>
    <source>
        <strain evidence="1">Hyas-2018</strain>
    </source>
</reference>
<sequence>MSTHSVSMRTVAPPLADTAGVAAHEASCVPPHRRPVCRLDQGFVTGLQARAPKRRHGCRHDQASLAPMHLPVEEAAAADGSCRRQSHPPRVARRMQAGVDSKAAMAVVGTSMALPKFGQQRRRCSEGGKLRVTSLPPRTLKIMLSTEL</sequence>
<keyword evidence="2" id="KW-1185">Reference proteome</keyword>
<comment type="caution">
    <text evidence="1">The sequence shown here is derived from an EMBL/GenBank/DDBJ whole genome shotgun (WGS) entry which is preliminary data.</text>
</comment>
<evidence type="ECO:0000313" key="2">
    <source>
        <dbReference type="Proteomes" id="UP000821845"/>
    </source>
</evidence>
<dbReference type="Proteomes" id="UP000821845">
    <property type="component" value="Chromosome 1"/>
</dbReference>
<accession>A0ACB7TM49</accession>
<evidence type="ECO:0000313" key="1">
    <source>
        <dbReference type="EMBL" id="KAH6947219.1"/>
    </source>
</evidence>
<name>A0ACB7TM49_HYAAI</name>
<proteinExistence type="predicted"/>
<organism evidence="1 2">
    <name type="scientific">Hyalomma asiaticum</name>
    <name type="common">Tick</name>
    <dbReference type="NCBI Taxonomy" id="266040"/>
    <lineage>
        <taxon>Eukaryota</taxon>
        <taxon>Metazoa</taxon>
        <taxon>Ecdysozoa</taxon>
        <taxon>Arthropoda</taxon>
        <taxon>Chelicerata</taxon>
        <taxon>Arachnida</taxon>
        <taxon>Acari</taxon>
        <taxon>Parasitiformes</taxon>
        <taxon>Ixodida</taxon>
        <taxon>Ixodoidea</taxon>
        <taxon>Ixodidae</taxon>
        <taxon>Hyalomminae</taxon>
        <taxon>Hyalomma</taxon>
    </lineage>
</organism>
<dbReference type="EMBL" id="CM023481">
    <property type="protein sequence ID" value="KAH6947219.1"/>
    <property type="molecule type" value="Genomic_DNA"/>
</dbReference>